<comment type="similarity">
    <text evidence="2">Belongs to the NUP186/NUP192/NUP205 family.</text>
</comment>
<keyword evidence="3" id="KW-0813">Transport</keyword>
<evidence type="ECO:0000256" key="1">
    <source>
        <dbReference type="ARBA" id="ARBA00004123"/>
    </source>
</evidence>
<feature type="region of interest" description="Disordered" evidence="5">
    <location>
        <begin position="1828"/>
        <end position="1854"/>
    </location>
</feature>
<evidence type="ECO:0000256" key="5">
    <source>
        <dbReference type="SAM" id="MobiDB-lite"/>
    </source>
</evidence>
<organism evidence="6 7">
    <name type="scientific">Leptomonas seymouri</name>
    <dbReference type="NCBI Taxonomy" id="5684"/>
    <lineage>
        <taxon>Eukaryota</taxon>
        <taxon>Discoba</taxon>
        <taxon>Euglenozoa</taxon>
        <taxon>Kinetoplastea</taxon>
        <taxon>Metakinetoplastina</taxon>
        <taxon>Trypanosomatida</taxon>
        <taxon>Trypanosomatidae</taxon>
        <taxon>Leishmaniinae</taxon>
        <taxon>Leptomonas</taxon>
    </lineage>
</organism>
<evidence type="ECO:0000313" key="7">
    <source>
        <dbReference type="Proteomes" id="UP000038009"/>
    </source>
</evidence>
<name>A0A0N1I4S5_LEPSE</name>
<dbReference type="VEuPathDB" id="TriTrypDB:Lsey_0086_0040"/>
<dbReference type="PANTHER" id="PTHR31344">
    <property type="entry name" value="NUCLEAR PORE COMPLEX PROTEIN NUP205"/>
    <property type="match status" value="1"/>
</dbReference>
<evidence type="ECO:0000256" key="3">
    <source>
        <dbReference type="ARBA" id="ARBA00022448"/>
    </source>
</evidence>
<accession>A0A0N1I4S5</accession>
<comment type="subcellular location">
    <subcellularLocation>
        <location evidence="1">Nucleus</location>
    </subcellularLocation>
</comment>
<feature type="region of interest" description="Disordered" evidence="5">
    <location>
        <begin position="2363"/>
        <end position="2472"/>
    </location>
</feature>
<dbReference type="EMBL" id="LJSK01000086">
    <property type="protein sequence ID" value="KPI87478.1"/>
    <property type="molecule type" value="Genomic_DNA"/>
</dbReference>
<feature type="region of interest" description="Disordered" evidence="5">
    <location>
        <begin position="1680"/>
        <end position="1711"/>
    </location>
</feature>
<protein>
    <submittedName>
        <fullName evidence="6">Uncharacterized protein</fullName>
    </submittedName>
</protein>
<keyword evidence="7" id="KW-1185">Reference proteome</keyword>
<feature type="region of interest" description="Disordered" evidence="5">
    <location>
        <begin position="154"/>
        <end position="178"/>
    </location>
</feature>
<sequence length="2600" mass="277691">MFSATTPSSSAAASAPAGSNAATQAPAGFSLSASPAAPQSAAPVTTSSPFAGFGTATPAAAAAAAAAPVAVELPAPPSYAKLFEKVCRDRAMSDAFTQEIKKRFSAPMEVKTAAVSGTGNAASGVPHALTIAQQVGAQWKSELAPQASQTGAVLTSSATAPGTSTLARNSEAPQRQQQRQLQVENAQNLLQILLMCDSGFNNSEAPPAGNVASSHWAEAGEEAVKGLHAAVGAVSASAASNLIAFVKASVVRHTQALDGESTTATSLFEDGRRRRANDDPTLLAAQCLYLLSRHFQLTASVVKEALDLIDALYFLLKNSLRSRLVALTTFCEGNDTCALNALTWLCVFSVVNMAAVWKKLRATSGELRLNELIHSNIASSIDTAVSSLRKRLRESVQTSSSAANGGGFHGADVSARASAASLMPPAVYTWQVIVDSYLSILTLAEGCLLRAKGSEQGYDKALDAFLGERSSTTVSSMSLQSVSGPAASPANVALHRGKATKRMVELAPVPRALSIPVDLLYIAPYEIMSYLFDEMLPLLHHLSELEVGTHRRYIEQLEELPRISSVMHGGNNNNRSSNSNAGFQQRTGDGDDGWLRRTTRMGLHGEVVGEPFTSEMAHLLEALAMCLQHLPPEVLNPDLDSDCAATFFIFKNFVKHMRQVFATQRSDEGGSGAPLSASSSSVWENYTLKLVTKFLEVLAMIGRNPQYTLRVMVLLTDAQTECGELQWPSLVGQALECAGFNSGVLSVPSKSGGDGGMSLTAIAAAAAAAQTASSSSASPSPSAFQNGRGSEAADAYAASSTLFMGNGVPRSLHRQFTRQYTSKCQRQFVSSFFLLLRQLFANPTLRPTVSAYINLELALTFLLAPHQSQVMLGSTLSLISAFITNASDAQLVWTFLEQRQLLQQPSTRTKWGSGPVDGTAALYDRFTANAGAKGAAASPEPTAHEETSSLIGHCQYECTQGTYDITIGFLHLITALLQNDQPSMAALGGYTTVVNFISQEILRGVLKRVFTFQQERYTVFALAAAALRQALLVRFQGENGRVTGIPFAIVLAINKAPADVVGEVVKLVLEMSDAPHELLGHHRAAVRQALQLLITAIQTVQEQKIEMLLFDTRTTLNTDLAVRVLGLCSVQDTLLTKMTLRLLLLFPFETANQAAHYWSGLTVKYAPVLESFTQLLHPLCTVPMVVQAPPELAQLDFDPAELVPGWPSALLVDTKSLLLDLLMRHADVTEPSLTAWMCGFYHEEYAARDRRMRAGAATSGSGTTDACESGSGESSWWRSTLLTSVVEGACSPEVEAAHPTLAVRYVKLLYLLRANRLYGALVVRPFLESVCQTLFLRLQHFRASQCTPVALSKYAYVLKLLALEACYTHRTSPGDLRLAQSSSIPSISVEVLLSLLYPFGAGVDGEQANMSNTKASVPGGATGSGGFITGSFVEGVDSTNANGRRDGDNSGYGAEGVRSKDRRFTGAVTIVSRDAAVDIASWLPQALQVLPTFPEKLPPISGGRSHLVPCAADGVVQYNMASLYEAFQLEQMRANKPRLTMAELREKLRPFIVANDCFFSYAAGVSFVEGWCQLVSVSCSVVQGLSMSRLRAFALCILRGLDATTAMTAAAQEQICTRLCHCLSTVMAHLRRVTLIAADRRLLAAPHMTKEAEWDAMYKDSSVHQRDVSDDALLYESAGAAGQRQASERESARLASSTHVSRPGKRRPRDDSAALHAQVGNFYGISRRSQLAQAVLQRHQEKRMIAADAVSASVSVLQPLVRALVQWGTRIATIRADLYMSLLCLAETPGINLDDVVLWRSQKALLNVICADICSGCASTSATVSPTAPAGASADRGHGAPRSSKSGSGAAGANANTATEALSPQVQHAIALLVALLQASAPIRDDFCNPNAGSGDGMSTWALRCTTALLQSVDNAVCAFFSNSGVPLGALLWHIRSAFDLLSVVSLGHASQVLHSDLLRFCFAMQAWKYSTQVVLGYSQASLTHEQIISKPLVEQNKEVLRRLLLSVTRWVNLLLSSFGDATPLLYEVQKFIRENRSLVDYVFISPAAVSSTLPGSARLSGSHLTLCAELSECLRALSNSVLAVDCRTLVDSMALPDLLNILSSEEVWQRGPTNLYDFTDADCESGMAAGVSSYGSGGFAAAAAAPGAPYDAAAGGVGEDGLRNSAGGALVKRVGGTAAALSRAERGRNVVALTVRNLSHLLLNAEYGLRGMEVDLISNNNGAATPMLRFSVSKRNLCLQIVRHVAHSLVEIARAKTHEFRLECYVYALHALICLLHSFVLPLTHGASLQQTPEDFLRYLKQLPLQEIMEVLMQSHEAVYCLKWFNTDFRGGMRVHRLDAHHPRTAGVEAGEADNNFDVATRSLSNGMRPSSADGEGIHPLSVPPLSTPKSAPAAHSADTFSVPSTPGLLPAADARRGGRDLTSFQGPTQRAPGATRTSSPRNGVDDRHGGPSADVAGSSHNRDANSTLVHSLPGNRLRGLYAFGVEGSPGAEAADGLSAETNSMMPVIEGGEKLHPDSTLWELLPPQAVGGDEWSRVYDSFQNNGALSSDLELAGNQKASPQWTNALNLENEVRQIKVAIANALRATKGALGAVRKME</sequence>
<evidence type="ECO:0000256" key="2">
    <source>
        <dbReference type="ARBA" id="ARBA00005892"/>
    </source>
</evidence>
<dbReference type="OrthoDB" id="272187at2759"/>
<proteinExistence type="inferred from homology"/>
<dbReference type="Proteomes" id="UP000038009">
    <property type="component" value="Unassembled WGS sequence"/>
</dbReference>
<gene>
    <name evidence="6" type="ORF">ABL78_3427</name>
</gene>
<evidence type="ECO:0000256" key="4">
    <source>
        <dbReference type="ARBA" id="ARBA00023242"/>
    </source>
</evidence>
<feature type="compositionally biased region" description="Low complexity" evidence="5">
    <location>
        <begin position="1840"/>
        <end position="1854"/>
    </location>
</feature>
<dbReference type="OMA" id="THFISHE"/>
<keyword evidence="4" id="KW-0539">Nucleus</keyword>
<feature type="compositionally biased region" description="Low complexity" evidence="5">
    <location>
        <begin position="571"/>
        <end position="580"/>
    </location>
</feature>
<feature type="compositionally biased region" description="Polar residues" evidence="5">
    <location>
        <begin position="154"/>
        <end position="173"/>
    </location>
</feature>
<dbReference type="InterPro" id="IPR021827">
    <property type="entry name" value="Nup186/Nup192/Nup205"/>
</dbReference>
<dbReference type="PANTHER" id="PTHR31344:SF0">
    <property type="entry name" value="NUCLEAR PORE COMPLEX PROTEIN NUP205"/>
    <property type="match status" value="1"/>
</dbReference>
<feature type="region of interest" description="Disordered" evidence="5">
    <location>
        <begin position="1"/>
        <end position="47"/>
    </location>
</feature>
<evidence type="ECO:0000313" key="6">
    <source>
        <dbReference type="EMBL" id="KPI87478.1"/>
    </source>
</evidence>
<comment type="caution">
    <text evidence="6">The sequence shown here is derived from an EMBL/GenBank/DDBJ whole genome shotgun (WGS) entry which is preliminary data.</text>
</comment>
<dbReference type="GO" id="GO:0005643">
    <property type="term" value="C:nuclear pore"/>
    <property type="evidence" value="ECO:0007669"/>
    <property type="project" value="InterPro"/>
</dbReference>
<feature type="region of interest" description="Disordered" evidence="5">
    <location>
        <begin position="565"/>
        <end position="595"/>
    </location>
</feature>
<reference evidence="6 7" key="1">
    <citation type="journal article" date="2015" name="PLoS Pathog.">
        <title>Leptomonas seymouri: Adaptations to the Dixenous Life Cycle Analyzed by Genome Sequencing, Transcriptome Profiling and Co-infection with Leishmania donovani.</title>
        <authorList>
            <person name="Kraeva N."/>
            <person name="Butenko A."/>
            <person name="Hlavacova J."/>
            <person name="Kostygov A."/>
            <person name="Myskova J."/>
            <person name="Grybchuk D."/>
            <person name="Lestinova T."/>
            <person name="Votypka J."/>
            <person name="Volf P."/>
            <person name="Opperdoes F."/>
            <person name="Flegontov P."/>
            <person name="Lukes J."/>
            <person name="Yurchenko V."/>
        </authorList>
    </citation>
    <scope>NUCLEOTIDE SEQUENCE [LARGE SCALE GENOMIC DNA]</scope>
    <source>
        <strain evidence="6 7">ATCC 30220</strain>
    </source>
</reference>
<feature type="region of interest" description="Disordered" evidence="5">
    <location>
        <begin position="1438"/>
        <end position="1457"/>
    </location>
</feature>